<feature type="chain" id="PRO_5033049960" evidence="1">
    <location>
        <begin position="22"/>
        <end position="372"/>
    </location>
</feature>
<proteinExistence type="predicted"/>
<dbReference type="SUPFAM" id="SSF51261">
    <property type="entry name" value="Duplicated hybrid motif"/>
    <property type="match status" value="1"/>
</dbReference>
<gene>
    <name evidence="3" type="ORF">HNP25_002342</name>
</gene>
<dbReference type="CDD" id="cd12797">
    <property type="entry name" value="M23_peptidase"/>
    <property type="match status" value="1"/>
</dbReference>
<feature type="domain" description="LysM" evidence="2">
    <location>
        <begin position="327"/>
        <end position="371"/>
    </location>
</feature>
<dbReference type="Pfam" id="PF01551">
    <property type="entry name" value="Peptidase_M23"/>
    <property type="match status" value="1"/>
</dbReference>
<organism evidence="3 4">
    <name type="scientific">Arcicella rosea</name>
    <dbReference type="NCBI Taxonomy" id="502909"/>
    <lineage>
        <taxon>Bacteria</taxon>
        <taxon>Pseudomonadati</taxon>
        <taxon>Bacteroidota</taxon>
        <taxon>Cytophagia</taxon>
        <taxon>Cytophagales</taxon>
        <taxon>Flectobacillaceae</taxon>
        <taxon>Arcicella</taxon>
    </lineage>
</organism>
<dbReference type="InterPro" id="IPR016047">
    <property type="entry name" value="M23ase_b-sheet_dom"/>
</dbReference>
<dbReference type="PANTHER" id="PTHR21666">
    <property type="entry name" value="PEPTIDASE-RELATED"/>
    <property type="match status" value="1"/>
</dbReference>
<dbReference type="Gene3D" id="2.70.70.10">
    <property type="entry name" value="Glucose Permease (Domain IIA)"/>
    <property type="match status" value="1"/>
</dbReference>
<dbReference type="RefSeq" id="WP_184134265.1">
    <property type="nucleotide sequence ID" value="NZ_JACHKT010000015.1"/>
</dbReference>
<keyword evidence="3" id="KW-0378">Hydrolase</keyword>
<dbReference type="Proteomes" id="UP000524404">
    <property type="component" value="Unassembled WGS sequence"/>
</dbReference>
<dbReference type="SUPFAM" id="SSF54106">
    <property type="entry name" value="LysM domain"/>
    <property type="match status" value="1"/>
</dbReference>
<reference evidence="3 4" key="1">
    <citation type="submission" date="2020-08" db="EMBL/GenBank/DDBJ databases">
        <title>Functional genomics of gut bacteria from endangered species of beetles.</title>
        <authorList>
            <person name="Carlos-Shanley C."/>
        </authorList>
    </citation>
    <scope>NUCLEOTIDE SEQUENCE [LARGE SCALE GENOMIC DNA]</scope>
    <source>
        <strain evidence="3 4">S00070</strain>
    </source>
</reference>
<dbReference type="InterPro" id="IPR018392">
    <property type="entry name" value="LysM"/>
</dbReference>
<dbReference type="Pfam" id="PF01476">
    <property type="entry name" value="LysM"/>
    <property type="match status" value="1"/>
</dbReference>
<name>A0A841EN94_9BACT</name>
<accession>A0A841EN94</accession>
<keyword evidence="1" id="KW-0732">Signal</keyword>
<evidence type="ECO:0000313" key="3">
    <source>
        <dbReference type="EMBL" id="MBB6003684.1"/>
    </source>
</evidence>
<dbReference type="SMART" id="SM00257">
    <property type="entry name" value="LysM"/>
    <property type="match status" value="1"/>
</dbReference>
<dbReference type="Gene3D" id="3.10.350.10">
    <property type="entry name" value="LysM domain"/>
    <property type="match status" value="1"/>
</dbReference>
<dbReference type="InterPro" id="IPR050570">
    <property type="entry name" value="Cell_wall_metabolism_enzyme"/>
</dbReference>
<evidence type="ECO:0000259" key="2">
    <source>
        <dbReference type="PROSITE" id="PS51782"/>
    </source>
</evidence>
<evidence type="ECO:0000313" key="4">
    <source>
        <dbReference type="Proteomes" id="UP000524404"/>
    </source>
</evidence>
<dbReference type="InterPro" id="IPR036779">
    <property type="entry name" value="LysM_dom_sf"/>
</dbReference>
<evidence type="ECO:0000256" key="1">
    <source>
        <dbReference type="SAM" id="SignalP"/>
    </source>
</evidence>
<dbReference type="GO" id="GO:0004222">
    <property type="term" value="F:metalloendopeptidase activity"/>
    <property type="evidence" value="ECO:0007669"/>
    <property type="project" value="TreeGrafter"/>
</dbReference>
<keyword evidence="4" id="KW-1185">Reference proteome</keyword>
<dbReference type="PANTHER" id="PTHR21666:SF270">
    <property type="entry name" value="MUREIN HYDROLASE ACTIVATOR ENVC"/>
    <property type="match status" value="1"/>
</dbReference>
<dbReference type="AlphaFoldDB" id="A0A841EN94"/>
<dbReference type="CDD" id="cd00118">
    <property type="entry name" value="LysM"/>
    <property type="match status" value="1"/>
</dbReference>
<sequence>MNTVKNLLVLVFCLVSFISFSQESGSFKKNPKMNVKSNSKDRSTKNLDEALDELPKLQFRTDYVPEPVSTSSAITASSKFEPAKELNGSISIFDTTSVDEREPLIVEIEEENRTEGSDDFVSVATYFSIWDATNIDPYGINPKDFDDVVDIELYNKEQGKYWSVPNNAPKLTSVFGPRWGRMHSGVDLDLETGDPVYAAFDGIVRVSGYDGGGYGKFLVVRHYNGLETLYGHLSSKNFESGAYVKAGDQIGLGGNTGRSTGSHLHFETRYEGNPFNPAIYVFNFAGERTEPVSDHVLISARVFDTYGLTLDNEYGSSARKVQTRRTAWTTVRSGDSLYSIANRAGISVEKLARMNGMRISANLRIGRRLRIH</sequence>
<dbReference type="PROSITE" id="PS51782">
    <property type="entry name" value="LYSM"/>
    <property type="match status" value="1"/>
</dbReference>
<protein>
    <submittedName>
        <fullName evidence="3">Murein DD-endopeptidase MepM/ murein hydrolase activator NlpD</fullName>
    </submittedName>
</protein>
<dbReference type="InterPro" id="IPR011055">
    <property type="entry name" value="Dup_hybrid_motif"/>
</dbReference>
<comment type="caution">
    <text evidence="3">The sequence shown here is derived from an EMBL/GenBank/DDBJ whole genome shotgun (WGS) entry which is preliminary data.</text>
</comment>
<dbReference type="EMBL" id="JACHKT010000015">
    <property type="protein sequence ID" value="MBB6003684.1"/>
    <property type="molecule type" value="Genomic_DNA"/>
</dbReference>
<feature type="signal peptide" evidence="1">
    <location>
        <begin position="1"/>
        <end position="21"/>
    </location>
</feature>